<feature type="domain" description="N-acetyltransferase" evidence="1">
    <location>
        <begin position="16"/>
        <end position="184"/>
    </location>
</feature>
<comment type="caution">
    <text evidence="2">The sequence shown here is derived from an EMBL/GenBank/DDBJ whole genome shotgun (WGS) entry which is preliminary data.</text>
</comment>
<dbReference type="InterPro" id="IPR000182">
    <property type="entry name" value="GNAT_dom"/>
</dbReference>
<accession>A0A372ZZF6</accession>
<dbReference type="Pfam" id="PF13302">
    <property type="entry name" value="Acetyltransf_3"/>
    <property type="match status" value="1"/>
</dbReference>
<dbReference type="PANTHER" id="PTHR43610">
    <property type="entry name" value="BLL6696 PROTEIN"/>
    <property type="match status" value="1"/>
</dbReference>
<evidence type="ECO:0000313" key="2">
    <source>
        <dbReference type="EMBL" id="RGD60760.1"/>
    </source>
</evidence>
<reference evidence="2 3" key="1">
    <citation type="submission" date="2018-08" db="EMBL/GenBank/DDBJ databases">
        <title>Diversity &amp; Physiological Properties of Lignin-Decomposing Actinobacteria from Soil.</title>
        <authorList>
            <person name="Roh S.G."/>
            <person name="Kim S.B."/>
        </authorList>
    </citation>
    <scope>NUCLEOTIDE SEQUENCE [LARGE SCALE GENOMIC DNA]</scope>
    <source>
        <strain evidence="2 3">MMS17-GH009</strain>
    </source>
</reference>
<dbReference type="EMBL" id="QVIG01000001">
    <property type="protein sequence ID" value="RGD60760.1"/>
    <property type="molecule type" value="Genomic_DNA"/>
</dbReference>
<name>A0A372ZZF6_9ACTN</name>
<dbReference type="GO" id="GO:0016747">
    <property type="term" value="F:acyltransferase activity, transferring groups other than amino-acyl groups"/>
    <property type="evidence" value="ECO:0007669"/>
    <property type="project" value="InterPro"/>
</dbReference>
<evidence type="ECO:0000313" key="3">
    <source>
        <dbReference type="Proteomes" id="UP000263377"/>
    </source>
</evidence>
<dbReference type="SUPFAM" id="SSF55729">
    <property type="entry name" value="Acyl-CoA N-acyltransferases (Nat)"/>
    <property type="match status" value="1"/>
</dbReference>
<dbReference type="PANTHER" id="PTHR43610:SF1">
    <property type="entry name" value="N-ACETYLTRANSFERASE DOMAIN-CONTAINING PROTEIN"/>
    <property type="match status" value="1"/>
</dbReference>
<dbReference type="RefSeq" id="WP_117488938.1">
    <property type="nucleotide sequence ID" value="NZ_QVIG01000001.1"/>
</dbReference>
<dbReference type="PROSITE" id="PS51186">
    <property type="entry name" value="GNAT"/>
    <property type="match status" value="1"/>
</dbReference>
<gene>
    <name evidence="2" type="ORF">DR950_25960</name>
</gene>
<keyword evidence="2" id="KW-0808">Transferase</keyword>
<protein>
    <submittedName>
        <fullName evidence="2">N-acetyltransferase</fullName>
    </submittedName>
</protein>
<dbReference type="Proteomes" id="UP000263377">
    <property type="component" value="Unassembled WGS sequence"/>
</dbReference>
<dbReference type="Gene3D" id="3.40.630.30">
    <property type="match status" value="1"/>
</dbReference>
<organism evidence="2 3">
    <name type="scientific">Kitasatospora xanthocidica</name>
    <dbReference type="NCBI Taxonomy" id="83382"/>
    <lineage>
        <taxon>Bacteria</taxon>
        <taxon>Bacillati</taxon>
        <taxon>Actinomycetota</taxon>
        <taxon>Actinomycetes</taxon>
        <taxon>Kitasatosporales</taxon>
        <taxon>Streptomycetaceae</taxon>
        <taxon>Kitasatospora</taxon>
    </lineage>
</organism>
<proteinExistence type="predicted"/>
<dbReference type="InterPro" id="IPR016181">
    <property type="entry name" value="Acyl_CoA_acyltransferase"/>
</dbReference>
<keyword evidence="3" id="KW-1185">Reference proteome</keyword>
<sequence length="200" mass="22505">MTAKLPSPVVLTGRHIRLEPLERRHLADLWTAVGPDPEVWRWTMHLPPVSEQEFGAVLDIRVAEAAAGESVNFAAVDLASGRAVGVTGYHDLSAQDESVEIGGTWYARSVWRTAVNTEAKLLLLSHAFEDLGMGRVFWKTDARNERSRTAIQRLGAQYEGTLRRHRRRPDGTWRDSAYFSMLAEEWPAAKSRLTERLSRG</sequence>
<dbReference type="AlphaFoldDB" id="A0A372ZZF6"/>
<evidence type="ECO:0000259" key="1">
    <source>
        <dbReference type="PROSITE" id="PS51186"/>
    </source>
</evidence>